<evidence type="ECO:0000313" key="2">
    <source>
        <dbReference type="EMBL" id="KAJ8494543.1"/>
    </source>
</evidence>
<protein>
    <recommendedName>
        <fullName evidence="1">DUF7582 domain-containing protein</fullName>
    </recommendedName>
</protein>
<reference evidence="2" key="1">
    <citation type="submission" date="2022-11" db="EMBL/GenBank/DDBJ databases">
        <title>Genome Sequence of Cubamyces cubensis.</title>
        <authorList>
            <person name="Buettner E."/>
        </authorList>
    </citation>
    <scope>NUCLEOTIDE SEQUENCE</scope>
    <source>
        <strain evidence="2">MPL-01</strain>
    </source>
</reference>
<dbReference type="AlphaFoldDB" id="A0AAD7U2A1"/>
<comment type="caution">
    <text evidence="2">The sequence shown here is derived from an EMBL/GenBank/DDBJ whole genome shotgun (WGS) entry which is preliminary data.</text>
</comment>
<keyword evidence="3" id="KW-1185">Reference proteome</keyword>
<dbReference type="Proteomes" id="UP001215151">
    <property type="component" value="Unassembled WGS sequence"/>
</dbReference>
<feature type="domain" description="DUF7582" evidence="1">
    <location>
        <begin position="32"/>
        <end position="221"/>
    </location>
</feature>
<evidence type="ECO:0000313" key="3">
    <source>
        <dbReference type="Proteomes" id="UP001215151"/>
    </source>
</evidence>
<proteinExistence type="predicted"/>
<gene>
    <name evidence="2" type="ORF">ONZ51_g2296</name>
</gene>
<dbReference type="InterPro" id="IPR056004">
    <property type="entry name" value="DUF7582"/>
</dbReference>
<name>A0AAD7U2A1_9APHY</name>
<sequence length="227" mass="24638">MGAIISKNGADTLRELVNRRDIPEKDLSSAEISDLLRLVANKLHSQGKNLTIVAVGGAVNTVLLHSRPATGDVDFFYNTKTQNPDVTAITQAAQAVAKDQKLGDAWLNNHTAVFLHEDTINALYEEARRQNRPLFSANGLTVLAAPWRYAVTTKIDRLMKAGAKSYDLDDAITYLHEIVSAPGGSPVPKASLAAWATEFKCTPPDADLLKRIADGYQAKYHSPGIAM</sequence>
<evidence type="ECO:0000259" key="1">
    <source>
        <dbReference type="Pfam" id="PF24483"/>
    </source>
</evidence>
<accession>A0AAD7U2A1</accession>
<dbReference type="Pfam" id="PF24483">
    <property type="entry name" value="DUF7582"/>
    <property type="match status" value="1"/>
</dbReference>
<organism evidence="2 3">
    <name type="scientific">Trametes cubensis</name>
    <dbReference type="NCBI Taxonomy" id="1111947"/>
    <lineage>
        <taxon>Eukaryota</taxon>
        <taxon>Fungi</taxon>
        <taxon>Dikarya</taxon>
        <taxon>Basidiomycota</taxon>
        <taxon>Agaricomycotina</taxon>
        <taxon>Agaricomycetes</taxon>
        <taxon>Polyporales</taxon>
        <taxon>Polyporaceae</taxon>
        <taxon>Trametes</taxon>
    </lineage>
</organism>
<dbReference type="EMBL" id="JAPEVG010000035">
    <property type="protein sequence ID" value="KAJ8494543.1"/>
    <property type="molecule type" value="Genomic_DNA"/>
</dbReference>